<name>A0ABR1B2V6_POLSC</name>
<evidence type="ECO:0000256" key="1">
    <source>
        <dbReference type="ARBA" id="ARBA00004613"/>
    </source>
</evidence>
<evidence type="ECO:0000256" key="8">
    <source>
        <dbReference type="SAM" id="SignalP"/>
    </source>
</evidence>
<feature type="chain" id="PRO_5045832551" description="Invertebrate defensins family profile domain-containing protein" evidence="8">
    <location>
        <begin position="21"/>
        <end position="104"/>
    </location>
</feature>
<proteinExistence type="predicted"/>
<dbReference type="Pfam" id="PF01097">
    <property type="entry name" value="Defensin_2"/>
    <property type="match status" value="1"/>
</dbReference>
<evidence type="ECO:0000256" key="6">
    <source>
        <dbReference type="ARBA" id="ARBA00023022"/>
    </source>
</evidence>
<reference evidence="10 11" key="1">
    <citation type="submission" date="2023-09" db="EMBL/GenBank/DDBJ databases">
        <title>Genomes of two closely related lineages of the louse Polyplax serrata with different host specificities.</title>
        <authorList>
            <person name="Martinu J."/>
            <person name="Tarabai H."/>
            <person name="Stefka J."/>
            <person name="Hypsa V."/>
        </authorList>
    </citation>
    <scope>NUCLEOTIDE SEQUENCE [LARGE SCALE GENOMIC DNA]</scope>
    <source>
        <strain evidence="10">98ZLc_SE</strain>
    </source>
</reference>
<comment type="subcellular location">
    <subcellularLocation>
        <location evidence="1">Secreted</location>
    </subcellularLocation>
</comment>
<keyword evidence="11" id="KW-1185">Reference proteome</keyword>
<evidence type="ECO:0000313" key="11">
    <source>
        <dbReference type="Proteomes" id="UP001359485"/>
    </source>
</evidence>
<evidence type="ECO:0000256" key="3">
    <source>
        <dbReference type="ARBA" id="ARBA00022588"/>
    </source>
</evidence>
<dbReference type="EMBL" id="JAWJWF010000004">
    <property type="protein sequence ID" value="KAK6633718.1"/>
    <property type="molecule type" value="Genomic_DNA"/>
</dbReference>
<dbReference type="InterPro" id="IPR036574">
    <property type="entry name" value="Scorpion_toxin-like_sf"/>
</dbReference>
<dbReference type="PANTHER" id="PTHR13645:SF0">
    <property type="entry name" value="DEFENSIN"/>
    <property type="match status" value="1"/>
</dbReference>
<organism evidence="10 11">
    <name type="scientific">Polyplax serrata</name>
    <name type="common">Common mouse louse</name>
    <dbReference type="NCBI Taxonomy" id="468196"/>
    <lineage>
        <taxon>Eukaryota</taxon>
        <taxon>Metazoa</taxon>
        <taxon>Ecdysozoa</taxon>
        <taxon>Arthropoda</taxon>
        <taxon>Hexapoda</taxon>
        <taxon>Insecta</taxon>
        <taxon>Pterygota</taxon>
        <taxon>Neoptera</taxon>
        <taxon>Paraneoptera</taxon>
        <taxon>Psocodea</taxon>
        <taxon>Troctomorpha</taxon>
        <taxon>Phthiraptera</taxon>
        <taxon>Anoplura</taxon>
        <taxon>Polyplacidae</taxon>
        <taxon>Polyplax</taxon>
    </lineage>
</organism>
<keyword evidence="8" id="KW-0732">Signal</keyword>
<keyword evidence="7" id="KW-1015">Disulfide bond</keyword>
<sequence>MKVLLVLSLFVVACLVTVSALPRVEQTLLEFEGEYEIPETVNMEENTHSVEEVHPRVRRATCDLFSFSSKWVTVNHSACAAHCLALRRGYKGGYCKNTVCHCRK</sequence>
<keyword evidence="2" id="KW-0964">Secreted</keyword>
<evidence type="ECO:0000256" key="7">
    <source>
        <dbReference type="ARBA" id="ARBA00023157"/>
    </source>
</evidence>
<feature type="signal peptide" evidence="8">
    <location>
        <begin position="1"/>
        <end position="20"/>
    </location>
</feature>
<keyword evidence="6" id="KW-0044">Antibiotic</keyword>
<dbReference type="PANTHER" id="PTHR13645">
    <property type="entry name" value="DEFENSIN"/>
    <property type="match status" value="1"/>
</dbReference>
<evidence type="ECO:0000256" key="5">
    <source>
        <dbReference type="ARBA" id="ARBA00022940"/>
    </source>
</evidence>
<evidence type="ECO:0000313" key="10">
    <source>
        <dbReference type="EMBL" id="KAK6633718.1"/>
    </source>
</evidence>
<feature type="domain" description="Invertebrate defensins family profile" evidence="9">
    <location>
        <begin position="59"/>
        <end position="104"/>
    </location>
</feature>
<dbReference type="InterPro" id="IPR001542">
    <property type="entry name" value="Defensin_invertebrate/fungal"/>
</dbReference>
<protein>
    <recommendedName>
        <fullName evidence="9">Invertebrate defensins family profile domain-containing protein</fullName>
    </recommendedName>
</protein>
<dbReference type="Gene3D" id="3.30.30.10">
    <property type="entry name" value="Knottin, scorpion toxin-like"/>
    <property type="match status" value="1"/>
</dbReference>
<evidence type="ECO:0000259" key="9">
    <source>
        <dbReference type="PROSITE" id="PS51378"/>
    </source>
</evidence>
<gene>
    <name evidence="10" type="ORF">RUM44_004325</name>
</gene>
<evidence type="ECO:0000256" key="2">
    <source>
        <dbReference type="ARBA" id="ARBA00022525"/>
    </source>
</evidence>
<comment type="caution">
    <text evidence="10">The sequence shown here is derived from an EMBL/GenBank/DDBJ whole genome shotgun (WGS) entry which is preliminary data.</text>
</comment>
<dbReference type="CDD" id="cd21806">
    <property type="entry name" value="DEFL_defensin-like"/>
    <property type="match status" value="1"/>
</dbReference>
<dbReference type="InterPro" id="IPR003614">
    <property type="entry name" value="Knottins"/>
</dbReference>
<keyword evidence="3" id="KW-0399">Innate immunity</keyword>
<keyword evidence="5" id="KW-0211">Defensin</keyword>
<keyword evidence="4" id="KW-0391">Immunity</keyword>
<accession>A0ABR1B2V6</accession>
<evidence type="ECO:0000256" key="4">
    <source>
        <dbReference type="ARBA" id="ARBA00022859"/>
    </source>
</evidence>
<dbReference type="SMART" id="SM00505">
    <property type="entry name" value="Knot1"/>
    <property type="match status" value="1"/>
</dbReference>
<keyword evidence="5" id="KW-0929">Antimicrobial</keyword>
<dbReference type="Proteomes" id="UP001359485">
    <property type="component" value="Unassembled WGS sequence"/>
</dbReference>
<dbReference type="SUPFAM" id="SSF57095">
    <property type="entry name" value="Scorpion toxin-like"/>
    <property type="match status" value="1"/>
</dbReference>
<dbReference type="PROSITE" id="PS51378">
    <property type="entry name" value="INVERT_DEFENSINS"/>
    <property type="match status" value="1"/>
</dbReference>